<dbReference type="VEuPathDB" id="ToxoDB:CSUI_002249"/>
<dbReference type="InterPro" id="IPR042081">
    <property type="entry name" value="RNA_2'-PTrans_C"/>
</dbReference>
<evidence type="ECO:0000313" key="9">
    <source>
        <dbReference type="Proteomes" id="UP000221165"/>
    </source>
</evidence>
<organism evidence="8 9">
    <name type="scientific">Cystoisospora suis</name>
    <dbReference type="NCBI Taxonomy" id="483139"/>
    <lineage>
        <taxon>Eukaryota</taxon>
        <taxon>Sar</taxon>
        <taxon>Alveolata</taxon>
        <taxon>Apicomplexa</taxon>
        <taxon>Conoidasida</taxon>
        <taxon>Coccidia</taxon>
        <taxon>Eucoccidiorida</taxon>
        <taxon>Eimeriorina</taxon>
        <taxon>Sarcocystidae</taxon>
        <taxon>Cystoisospora</taxon>
    </lineage>
</organism>
<comment type="function">
    <text evidence="1">Catalyzes the last step of tRNA splicing, the transfer of the splice junction 2'-phosphate from ligated tRNA to NAD to produce ADP-ribose 1''-2'' cyclic phosphate.</text>
</comment>
<feature type="non-terminal residue" evidence="8">
    <location>
        <position position="358"/>
    </location>
</feature>
<name>A0A2C6L9M0_9APIC</name>
<dbReference type="PANTHER" id="PTHR12684:SF2">
    <property type="entry name" value="TRNA 2'-PHOSPHOTRANSFERASE 1"/>
    <property type="match status" value="1"/>
</dbReference>
<comment type="catalytic activity">
    <reaction evidence="6">
        <text>2'-phospho-[ligated tRNA] + NAD(+) = mature tRNA + ADP-alpha-D-ribose 1'',2''-cyclic phosphate + nicotinamide</text>
        <dbReference type="Rhea" id="RHEA:23324"/>
        <dbReference type="Rhea" id="RHEA-COMP:11106"/>
        <dbReference type="Rhea" id="RHEA-COMP:11107"/>
        <dbReference type="ChEBI" id="CHEBI:17154"/>
        <dbReference type="ChEBI" id="CHEBI:57540"/>
        <dbReference type="ChEBI" id="CHEBI:76596"/>
        <dbReference type="ChEBI" id="CHEBI:82883"/>
        <dbReference type="ChEBI" id="CHEBI:85027"/>
        <dbReference type="EC" id="2.7.1.160"/>
    </reaction>
</comment>
<dbReference type="Gene3D" id="1.10.10.970">
    <property type="entry name" value="RNA 2'-phosphotransferase, Tpt1/KptA family, N-terminal domain"/>
    <property type="match status" value="1"/>
</dbReference>
<accession>A0A2C6L9M0</accession>
<evidence type="ECO:0000256" key="2">
    <source>
        <dbReference type="ARBA" id="ARBA00009836"/>
    </source>
</evidence>
<dbReference type="Proteomes" id="UP000221165">
    <property type="component" value="Unassembled WGS sequence"/>
</dbReference>
<dbReference type="AlphaFoldDB" id="A0A2C6L9M0"/>
<gene>
    <name evidence="8" type="ORF">CSUI_002249</name>
</gene>
<dbReference type="RefSeq" id="XP_067925579.1">
    <property type="nucleotide sequence ID" value="XM_068062451.1"/>
</dbReference>
<dbReference type="EC" id="2.7.1.160" evidence="3"/>
<dbReference type="GeneID" id="94425662"/>
<protein>
    <recommendedName>
        <fullName evidence="3">2'-phosphotransferase</fullName>
        <ecNumber evidence="3">2.7.1.160</ecNumber>
    </recommendedName>
</protein>
<dbReference type="Pfam" id="PF01885">
    <property type="entry name" value="PTS_2-RNA"/>
    <property type="match status" value="1"/>
</dbReference>
<dbReference type="OrthoDB" id="328777at2759"/>
<dbReference type="GO" id="GO:0006388">
    <property type="term" value="P:tRNA splicing, via endonucleolytic cleavage and ligation"/>
    <property type="evidence" value="ECO:0007669"/>
    <property type="project" value="TreeGrafter"/>
</dbReference>
<proteinExistence type="inferred from homology"/>
<dbReference type="Gene3D" id="3.20.170.30">
    <property type="match status" value="1"/>
</dbReference>
<reference evidence="8 9" key="1">
    <citation type="journal article" date="2017" name="Int. J. Parasitol.">
        <title>The genome of the protozoan parasite Cystoisospora suis and a reverse vaccinology approach to identify vaccine candidates.</title>
        <authorList>
            <person name="Palmieri N."/>
            <person name="Shrestha A."/>
            <person name="Ruttkowski B."/>
            <person name="Beck T."/>
            <person name="Vogl C."/>
            <person name="Tomley F."/>
            <person name="Blake D.P."/>
            <person name="Joachim A."/>
        </authorList>
    </citation>
    <scope>NUCLEOTIDE SEQUENCE [LARGE SCALE GENOMIC DNA]</scope>
    <source>
        <strain evidence="8 9">Wien I</strain>
    </source>
</reference>
<dbReference type="PANTHER" id="PTHR12684">
    <property type="entry name" value="PUTATIVE PHOSPHOTRANSFERASE"/>
    <property type="match status" value="1"/>
</dbReference>
<dbReference type="GO" id="GO:0000215">
    <property type="term" value="F:tRNA 2'-phosphotransferase activity"/>
    <property type="evidence" value="ECO:0007669"/>
    <property type="project" value="UniProtKB-EC"/>
</dbReference>
<dbReference type="InterPro" id="IPR042080">
    <property type="entry name" value="RNA_2'-PTrans_N"/>
</dbReference>
<evidence type="ECO:0000256" key="5">
    <source>
        <dbReference type="ARBA" id="ARBA00023027"/>
    </source>
</evidence>
<evidence type="ECO:0000256" key="6">
    <source>
        <dbReference type="ARBA" id="ARBA00047949"/>
    </source>
</evidence>
<keyword evidence="4" id="KW-0808">Transferase</keyword>
<evidence type="ECO:0000256" key="7">
    <source>
        <dbReference type="SAM" id="MobiDB-lite"/>
    </source>
</evidence>
<evidence type="ECO:0000256" key="4">
    <source>
        <dbReference type="ARBA" id="ARBA00022679"/>
    </source>
</evidence>
<keyword evidence="5" id="KW-0520">NAD</keyword>
<keyword evidence="9" id="KW-1185">Reference proteome</keyword>
<sequence>MDAEAAEQLDIAADPEPDGKLLLQPAGEFSNKCGHLLSAMRSQRNHQPGCDDGDDLEQVSGELAQRTGNDEPRSMTAHLQHGPRLSQQRCEPSDRLMTLSRRLARLLRHQAVQRGLSISADGYVKVADVLALKENRGQFTVEDVIHVVQTDEKQRFSLEWRSPSLTSDIFLRKVNSAQAKDMRCPTGAGDDNTHEVPSCSRNCVSAGISAPHPSFLNPLLHGDAPPTNKPASGDVLYIRANQGHSLLCVESEKLLRPIRTVADLPTTCFASEDVVVVHGTYRRFWEKIRREGLSRMSRNHIHFASGLPGNDEVISGMRTTADILIFLNVQMALDEGLRLFASSNGVILSPGNSRGVIE</sequence>
<evidence type="ECO:0000313" key="8">
    <source>
        <dbReference type="EMBL" id="PHJ23905.1"/>
    </source>
</evidence>
<feature type="region of interest" description="Disordered" evidence="7">
    <location>
        <begin position="64"/>
        <end position="83"/>
    </location>
</feature>
<dbReference type="InterPro" id="IPR002745">
    <property type="entry name" value="Ptrans_KptA/Tpt1"/>
</dbReference>
<comment type="similarity">
    <text evidence="2">Belongs to the KptA/TPT1 family.</text>
</comment>
<dbReference type="EMBL" id="MIGC01000938">
    <property type="protein sequence ID" value="PHJ23905.1"/>
    <property type="molecule type" value="Genomic_DNA"/>
</dbReference>
<evidence type="ECO:0000256" key="3">
    <source>
        <dbReference type="ARBA" id="ARBA00012007"/>
    </source>
</evidence>
<dbReference type="SUPFAM" id="SSF56399">
    <property type="entry name" value="ADP-ribosylation"/>
    <property type="match status" value="1"/>
</dbReference>
<comment type="caution">
    <text evidence="8">The sequence shown here is derived from an EMBL/GenBank/DDBJ whole genome shotgun (WGS) entry which is preliminary data.</text>
</comment>
<evidence type="ECO:0000256" key="1">
    <source>
        <dbReference type="ARBA" id="ARBA00003343"/>
    </source>
</evidence>